<accession>A0A8C9AAQ9</accession>
<dbReference type="InterPro" id="IPR010599">
    <property type="entry name" value="CNK2/3_dom"/>
</dbReference>
<dbReference type="PROSITE" id="PS50105">
    <property type="entry name" value="SAM_DOMAIN"/>
    <property type="match status" value="1"/>
</dbReference>
<evidence type="ECO:0000256" key="3">
    <source>
        <dbReference type="SAM" id="MobiDB-lite"/>
    </source>
</evidence>
<dbReference type="PANTHER" id="PTHR12844">
    <property type="entry name" value="CONNECTOR ENCHANCER OF KINASE SUPPRESSOR OF RAS"/>
    <property type="match status" value="1"/>
</dbReference>
<dbReference type="GO" id="GO:0005737">
    <property type="term" value="C:cytoplasm"/>
    <property type="evidence" value="ECO:0007669"/>
    <property type="project" value="InterPro"/>
</dbReference>
<name>A0A8C9AAQ9_PROSS</name>
<sequence length="898" mass="100665">MEPVTRWSPKQVVDWTRGLDDCLQQYVPKFEREKINGEQLLQISHQDLEELGVTRIGHQELVLEAVDLLCALNYGLETDNMKNLVLKLRASSHNLQNYISSRRKNPAYDGNTSHKPPNEFLTSVVELIGAAKALLAWLDRAPFTGITDFSVTKNKIIQLCLDLTTTVQKDCLIAEMEDKVLTVVKVLNGICDKTIRSTTDPVMSQCACLEEVHLPNIKPGEGLGMYIKSTYDGLHVITGTTENSPADKSQKIHAGDEVIQVNRQTVVGWQLKNLVKKLRENPTGVVLLLKKRPTGSFNFTPAPLKNLRWKPPLVQTSPPPTTTQSPESTMDASLRKEKPAILDLYIPPPPAVPYAPRDENGSFVYGGFSKCKQPLPGPKGSESPNSFLDQESRRRRFTIADSDQLPGYSVETNILPTKMREKTPSYGKPRPLSMPADGNWMGIVDPFARPRGHGRKGTFNFKISSFLSFLHFQQVPLRQKPRKKTQGLFTMSRRRISCKDLGHADCQGWLYKKKEKGSFLSNKWKKFWVVLKGSSLYWYSNQMAEKADGFVNLPDFTVERASECKKKHAFKISHPQIKTFYFAAENMQEMNVWLNKLGLAVIHHESTTKDEECYSESEQEDPEIAAETPPPPYSSQTQSPSLCAAQQASSSSPKLSETSCSLSSLENTTKTPSSSSSSCKERQSWLDIVNSSSAAEDLGQSITFAMQVHSPVPSEASSLKALENSVVTSESGFLNSLSSDDTSSLSSNQDHLTVPDKPTASKTMDREETKAPEDDEMEKLYKSLEQASLSPLGDRRPSTKKELRKSFVKRCKNPSINEKLHKIRTLNSTLKCKEHDLAMINQLLDDPKLTARKYREWKVMNTLLIQDIYQQQRATPAPEDTPQELKKPLSSACVEHSI</sequence>
<dbReference type="Gene3D" id="1.10.150.50">
    <property type="entry name" value="Transcription Factor, Ets-1"/>
    <property type="match status" value="1"/>
</dbReference>
<dbReference type="InterPro" id="IPR001660">
    <property type="entry name" value="SAM"/>
</dbReference>
<dbReference type="Ensembl" id="ENSPSMT00000035569.1">
    <property type="protein sequence ID" value="ENSPSMP00000030823.1"/>
    <property type="gene ID" value="ENSPSMG00000021374.1"/>
</dbReference>
<dbReference type="InterPro" id="IPR036034">
    <property type="entry name" value="PDZ_sf"/>
</dbReference>
<dbReference type="CDD" id="cd06748">
    <property type="entry name" value="PDZ_CNK1_2_3-like"/>
    <property type="match status" value="1"/>
</dbReference>
<dbReference type="Pfam" id="PF00536">
    <property type="entry name" value="SAM_1"/>
    <property type="match status" value="1"/>
</dbReference>
<dbReference type="InterPro" id="IPR011993">
    <property type="entry name" value="PH-like_dom_sf"/>
</dbReference>
<feature type="region of interest" description="Disordered" evidence="3">
    <location>
        <begin position="874"/>
        <end position="898"/>
    </location>
</feature>
<dbReference type="SMART" id="SM00233">
    <property type="entry name" value="PH"/>
    <property type="match status" value="1"/>
</dbReference>
<dbReference type="InterPro" id="IPR049628">
    <property type="entry name" value="CNK1-3_SAM"/>
</dbReference>
<dbReference type="SUPFAM" id="SSF50729">
    <property type="entry name" value="PH domain-like"/>
    <property type="match status" value="1"/>
</dbReference>
<feature type="compositionally biased region" description="Low complexity" evidence="3">
    <location>
        <begin position="311"/>
        <end position="329"/>
    </location>
</feature>
<evidence type="ECO:0000313" key="9">
    <source>
        <dbReference type="Proteomes" id="UP000694414"/>
    </source>
</evidence>
<dbReference type="GO" id="GO:0009966">
    <property type="term" value="P:regulation of signal transduction"/>
    <property type="evidence" value="ECO:0007669"/>
    <property type="project" value="InterPro"/>
</dbReference>
<dbReference type="Gene3D" id="2.30.42.10">
    <property type="match status" value="1"/>
</dbReference>
<evidence type="ECO:0000259" key="6">
    <source>
        <dbReference type="PROSITE" id="PS50106"/>
    </source>
</evidence>
<evidence type="ECO:0000256" key="2">
    <source>
        <dbReference type="ARBA" id="ARBA00022553"/>
    </source>
</evidence>
<dbReference type="FunFam" id="1.10.150.50:FF:000019">
    <property type="entry name" value="Connector enhancer of kinase suppressor of Ras 2"/>
    <property type="match status" value="1"/>
</dbReference>
<dbReference type="CDD" id="cd09511">
    <property type="entry name" value="SAM_CNK1_2_3-suppressor"/>
    <property type="match status" value="1"/>
</dbReference>
<dbReference type="InterPro" id="IPR051566">
    <property type="entry name" value="CNKSR"/>
</dbReference>
<feature type="compositionally biased region" description="Basic and acidic residues" evidence="3">
    <location>
        <begin position="763"/>
        <end position="777"/>
    </location>
</feature>
<reference evidence="8" key="1">
    <citation type="submission" date="2025-08" db="UniProtKB">
        <authorList>
            <consortium name="Ensembl"/>
        </authorList>
    </citation>
    <scope>IDENTIFICATION</scope>
</reference>
<feature type="compositionally biased region" description="Basic and acidic residues" evidence="3">
    <location>
        <begin position="793"/>
        <end position="803"/>
    </location>
</feature>
<dbReference type="SUPFAM" id="SSF47769">
    <property type="entry name" value="SAM/Pointed domain"/>
    <property type="match status" value="1"/>
</dbReference>
<dbReference type="Pfam" id="PF00169">
    <property type="entry name" value="PH"/>
    <property type="match status" value="1"/>
</dbReference>
<evidence type="ECO:0000259" key="5">
    <source>
        <dbReference type="PROSITE" id="PS50105"/>
    </source>
</evidence>
<comment type="similarity">
    <text evidence="1">Belongs to the CNKSR family.</text>
</comment>
<feature type="region of interest" description="Disordered" evidence="3">
    <location>
        <begin position="610"/>
        <end position="682"/>
    </location>
</feature>
<feature type="region of interest" description="Disordered" evidence="3">
    <location>
        <begin position="784"/>
        <end position="803"/>
    </location>
</feature>
<dbReference type="Pfam" id="PF10534">
    <property type="entry name" value="CRIC_ras_sig"/>
    <property type="match status" value="1"/>
</dbReference>
<dbReference type="GeneTree" id="ENSGT00940000154428"/>
<feature type="compositionally biased region" description="Acidic residues" evidence="3">
    <location>
        <begin position="613"/>
        <end position="624"/>
    </location>
</feature>
<dbReference type="InterPro" id="IPR013761">
    <property type="entry name" value="SAM/pointed_sf"/>
</dbReference>
<dbReference type="FunFam" id="2.30.42.10:FF:000060">
    <property type="entry name" value="Connector enhancer of kinase suppressor of Ras 2"/>
    <property type="match status" value="1"/>
</dbReference>
<dbReference type="Gene3D" id="2.30.29.30">
    <property type="entry name" value="Pleckstrin-homology domain (PH domain)/Phosphotyrosine-binding domain (PTB)"/>
    <property type="match status" value="1"/>
</dbReference>
<feature type="domain" description="CRIC" evidence="7">
    <location>
        <begin position="80"/>
        <end position="174"/>
    </location>
</feature>
<organism evidence="8 9">
    <name type="scientific">Prolemur simus</name>
    <name type="common">Greater bamboo lemur</name>
    <name type="synonym">Hapalemur simus</name>
    <dbReference type="NCBI Taxonomy" id="1328070"/>
    <lineage>
        <taxon>Eukaryota</taxon>
        <taxon>Metazoa</taxon>
        <taxon>Chordata</taxon>
        <taxon>Craniata</taxon>
        <taxon>Vertebrata</taxon>
        <taxon>Euteleostomi</taxon>
        <taxon>Mammalia</taxon>
        <taxon>Eutheria</taxon>
        <taxon>Euarchontoglires</taxon>
        <taxon>Primates</taxon>
        <taxon>Strepsirrhini</taxon>
        <taxon>Lemuriformes</taxon>
        <taxon>Lemuridae</taxon>
        <taxon>Prolemur</taxon>
    </lineage>
</organism>
<dbReference type="PROSITE" id="PS50003">
    <property type="entry name" value="PH_DOMAIN"/>
    <property type="match status" value="1"/>
</dbReference>
<reference evidence="8" key="2">
    <citation type="submission" date="2025-09" db="UniProtKB">
        <authorList>
            <consortium name="Ensembl"/>
        </authorList>
    </citation>
    <scope>IDENTIFICATION</scope>
</reference>
<feature type="region of interest" description="Disordered" evidence="3">
    <location>
        <begin position="309"/>
        <end position="333"/>
    </location>
</feature>
<dbReference type="Pfam" id="PF00595">
    <property type="entry name" value="PDZ"/>
    <property type="match status" value="1"/>
</dbReference>
<dbReference type="SMART" id="SM00454">
    <property type="entry name" value="SAM"/>
    <property type="match status" value="1"/>
</dbReference>
<protein>
    <submittedName>
        <fullName evidence="8">CNKSR family member 3</fullName>
    </submittedName>
</protein>
<feature type="compositionally biased region" description="Low complexity" evidence="3">
    <location>
        <begin position="734"/>
        <end position="748"/>
    </location>
</feature>
<dbReference type="PANTHER" id="PTHR12844:SF45">
    <property type="entry name" value="CNK3_IPCEF1 FUSION PROTEIN-RELATED"/>
    <property type="match status" value="1"/>
</dbReference>
<dbReference type="FunFam" id="2.30.29.30:FF:000092">
    <property type="entry name" value="Connector enhancer of kinase suppressor of Ras 2"/>
    <property type="match status" value="1"/>
</dbReference>
<keyword evidence="9" id="KW-1185">Reference proteome</keyword>
<evidence type="ECO:0000259" key="4">
    <source>
        <dbReference type="PROSITE" id="PS50003"/>
    </source>
</evidence>
<dbReference type="CDD" id="cd01260">
    <property type="entry name" value="PH_CNK_mammalian-like"/>
    <property type="match status" value="1"/>
</dbReference>
<dbReference type="GO" id="GO:0016020">
    <property type="term" value="C:membrane"/>
    <property type="evidence" value="ECO:0007669"/>
    <property type="project" value="InterPro"/>
</dbReference>
<dbReference type="Proteomes" id="UP000694414">
    <property type="component" value="Unplaced"/>
</dbReference>
<evidence type="ECO:0000256" key="1">
    <source>
        <dbReference type="ARBA" id="ARBA00009498"/>
    </source>
</evidence>
<dbReference type="PROSITE" id="PS51290">
    <property type="entry name" value="CRIC"/>
    <property type="match status" value="1"/>
</dbReference>
<feature type="compositionally biased region" description="Low complexity" evidence="3">
    <location>
        <begin position="634"/>
        <end position="665"/>
    </location>
</feature>
<dbReference type="InterPro" id="IPR001849">
    <property type="entry name" value="PH_domain"/>
</dbReference>
<dbReference type="Pfam" id="PF06663">
    <property type="entry name" value="CNK2_3_dom"/>
    <property type="match status" value="1"/>
</dbReference>
<keyword evidence="2" id="KW-0597">Phosphoprotein</keyword>
<dbReference type="PROSITE" id="PS50106">
    <property type="entry name" value="PDZ"/>
    <property type="match status" value="1"/>
</dbReference>
<proteinExistence type="inferred from homology"/>
<feature type="domain" description="SAM" evidence="5">
    <location>
        <begin position="7"/>
        <end position="72"/>
    </location>
</feature>
<evidence type="ECO:0000313" key="8">
    <source>
        <dbReference type="Ensembl" id="ENSPSMP00000030823.1"/>
    </source>
</evidence>
<feature type="region of interest" description="Disordered" evidence="3">
    <location>
        <begin position="732"/>
        <end position="777"/>
    </location>
</feature>
<dbReference type="AlphaFoldDB" id="A0A8C9AAQ9"/>
<dbReference type="SMART" id="SM00228">
    <property type="entry name" value="PDZ"/>
    <property type="match status" value="1"/>
</dbReference>
<dbReference type="SUPFAM" id="SSF50156">
    <property type="entry name" value="PDZ domain-like"/>
    <property type="match status" value="1"/>
</dbReference>
<feature type="domain" description="PH" evidence="4">
    <location>
        <begin position="503"/>
        <end position="602"/>
    </location>
</feature>
<feature type="domain" description="PDZ" evidence="6">
    <location>
        <begin position="211"/>
        <end position="293"/>
    </location>
</feature>
<evidence type="ECO:0000259" key="7">
    <source>
        <dbReference type="PROSITE" id="PS51290"/>
    </source>
</evidence>
<dbReference type="InterPro" id="IPR017874">
    <property type="entry name" value="CRIC_domain"/>
</dbReference>
<dbReference type="InterPro" id="IPR001478">
    <property type="entry name" value="PDZ"/>
</dbReference>